<evidence type="ECO:0000313" key="5">
    <source>
        <dbReference type="Proteomes" id="UP000813385"/>
    </source>
</evidence>
<evidence type="ECO:0000259" key="3">
    <source>
        <dbReference type="PROSITE" id="PS50263"/>
    </source>
</evidence>
<dbReference type="PANTHER" id="PTHR23088:SF30">
    <property type="entry name" value="OMEGA-AMIDASE NIT2"/>
    <property type="match status" value="1"/>
</dbReference>
<dbReference type="SUPFAM" id="SSF56317">
    <property type="entry name" value="Carbon-nitrogen hydrolase"/>
    <property type="match status" value="1"/>
</dbReference>
<evidence type="ECO:0000256" key="2">
    <source>
        <dbReference type="ARBA" id="ARBA00022801"/>
    </source>
</evidence>
<name>A0A8K0X173_9PEZI</name>
<dbReference type="Gene3D" id="3.60.110.10">
    <property type="entry name" value="Carbon-nitrogen hydrolase"/>
    <property type="match status" value="1"/>
</dbReference>
<comment type="caution">
    <text evidence="4">The sequence shown here is derived from an EMBL/GenBank/DDBJ whole genome shotgun (WGS) entry which is preliminary data.</text>
</comment>
<dbReference type="FunFam" id="3.60.110.10:FF:000002">
    <property type="entry name" value="Nitrilase family member 2"/>
    <property type="match status" value="1"/>
</dbReference>
<dbReference type="PROSITE" id="PS50263">
    <property type="entry name" value="CN_HYDROLASE"/>
    <property type="match status" value="1"/>
</dbReference>
<organism evidence="4 5">
    <name type="scientific">Plectosphaerella cucumerina</name>
    <dbReference type="NCBI Taxonomy" id="40658"/>
    <lineage>
        <taxon>Eukaryota</taxon>
        <taxon>Fungi</taxon>
        <taxon>Dikarya</taxon>
        <taxon>Ascomycota</taxon>
        <taxon>Pezizomycotina</taxon>
        <taxon>Sordariomycetes</taxon>
        <taxon>Hypocreomycetidae</taxon>
        <taxon>Glomerellales</taxon>
        <taxon>Plectosphaerellaceae</taxon>
        <taxon>Plectosphaerella</taxon>
    </lineage>
</organism>
<protein>
    <submittedName>
        <fullName evidence="4">Hydrolase</fullName>
    </submittedName>
</protein>
<dbReference type="InterPro" id="IPR045254">
    <property type="entry name" value="Nit1/2_C-N_Hydrolase"/>
</dbReference>
<dbReference type="GO" id="GO:0050152">
    <property type="term" value="F:omega-amidase activity"/>
    <property type="evidence" value="ECO:0007669"/>
    <property type="project" value="TreeGrafter"/>
</dbReference>
<dbReference type="GO" id="GO:0006541">
    <property type="term" value="P:glutamine metabolic process"/>
    <property type="evidence" value="ECO:0007669"/>
    <property type="project" value="TreeGrafter"/>
</dbReference>
<keyword evidence="2 4" id="KW-0378">Hydrolase</keyword>
<dbReference type="PROSITE" id="PS01227">
    <property type="entry name" value="UPF0012"/>
    <property type="match status" value="1"/>
</dbReference>
<sequence length="356" mass="38970">MRTPSRALAVLSLPLRAPTSRPFTLFPRPTRTTLRTPLRAPPLRTMSSAASPLKQPVKLACVQLASGADKSANLARARTKVLEAARLGARIIVLPEIFNSPYGTDFFPRYAEQLLPSPPSAETSPSFHALSSMAADAGVYLVGGSIPELEVDPATDKKLYYNTSLTFGPAGELLATHRKTHLFDIDIPGKITFRESDVLSPGNKVTIVDLPEYGRILVGICYDVRFPEPATIAAREGCFALIYPGAFNLTTGPLHWKLLAQGRALDNQMYVAMCSPARDMDGPYHAYGHSMILDPLAQVVAETEEKEDIVVWELDGARIAEVRRNIPLTTQRRFDVYPDVSKGDVRFEEPGAPGKK</sequence>
<dbReference type="GO" id="GO:0006107">
    <property type="term" value="P:oxaloacetate metabolic process"/>
    <property type="evidence" value="ECO:0007669"/>
    <property type="project" value="TreeGrafter"/>
</dbReference>
<accession>A0A8K0X173</accession>
<comment type="similarity">
    <text evidence="1">Belongs to the carbon-nitrogen hydrolase superfamily. NIT1/NIT2 family.</text>
</comment>
<dbReference type="EMBL" id="JAGPXD010000004">
    <property type="protein sequence ID" value="KAH7357936.1"/>
    <property type="molecule type" value="Genomic_DNA"/>
</dbReference>
<dbReference type="InterPro" id="IPR036526">
    <property type="entry name" value="C-N_Hydrolase_sf"/>
</dbReference>
<dbReference type="CDD" id="cd07572">
    <property type="entry name" value="nit"/>
    <property type="match status" value="1"/>
</dbReference>
<dbReference type="OrthoDB" id="10250282at2759"/>
<keyword evidence="5" id="KW-1185">Reference proteome</keyword>
<dbReference type="Pfam" id="PF00795">
    <property type="entry name" value="CN_hydrolase"/>
    <property type="match status" value="1"/>
</dbReference>
<evidence type="ECO:0000256" key="1">
    <source>
        <dbReference type="ARBA" id="ARBA00010613"/>
    </source>
</evidence>
<evidence type="ECO:0000313" key="4">
    <source>
        <dbReference type="EMBL" id="KAH7357936.1"/>
    </source>
</evidence>
<feature type="domain" description="CN hydrolase" evidence="3">
    <location>
        <begin position="57"/>
        <end position="316"/>
    </location>
</feature>
<gene>
    <name evidence="4" type="ORF">B0T11DRAFT_283384</name>
</gene>
<dbReference type="AlphaFoldDB" id="A0A8K0X173"/>
<dbReference type="GO" id="GO:0005739">
    <property type="term" value="C:mitochondrion"/>
    <property type="evidence" value="ECO:0007669"/>
    <property type="project" value="TreeGrafter"/>
</dbReference>
<dbReference type="Proteomes" id="UP000813385">
    <property type="component" value="Unassembled WGS sequence"/>
</dbReference>
<dbReference type="GO" id="GO:0006528">
    <property type="term" value="P:asparagine metabolic process"/>
    <property type="evidence" value="ECO:0007669"/>
    <property type="project" value="TreeGrafter"/>
</dbReference>
<dbReference type="PANTHER" id="PTHR23088">
    <property type="entry name" value="NITRILASE-RELATED"/>
    <property type="match status" value="1"/>
</dbReference>
<reference evidence="4" key="1">
    <citation type="journal article" date="2021" name="Nat. Commun.">
        <title>Genetic determinants of endophytism in the Arabidopsis root mycobiome.</title>
        <authorList>
            <person name="Mesny F."/>
            <person name="Miyauchi S."/>
            <person name="Thiergart T."/>
            <person name="Pickel B."/>
            <person name="Atanasova L."/>
            <person name="Karlsson M."/>
            <person name="Huettel B."/>
            <person name="Barry K.W."/>
            <person name="Haridas S."/>
            <person name="Chen C."/>
            <person name="Bauer D."/>
            <person name="Andreopoulos W."/>
            <person name="Pangilinan J."/>
            <person name="LaButti K."/>
            <person name="Riley R."/>
            <person name="Lipzen A."/>
            <person name="Clum A."/>
            <person name="Drula E."/>
            <person name="Henrissat B."/>
            <person name="Kohler A."/>
            <person name="Grigoriev I.V."/>
            <person name="Martin F.M."/>
            <person name="Hacquard S."/>
        </authorList>
    </citation>
    <scope>NUCLEOTIDE SEQUENCE</scope>
    <source>
        <strain evidence="4">MPI-CAGE-AT-0016</strain>
    </source>
</reference>
<proteinExistence type="inferred from homology"/>
<dbReference type="InterPro" id="IPR001110">
    <property type="entry name" value="UPF0012_CS"/>
</dbReference>
<dbReference type="InterPro" id="IPR003010">
    <property type="entry name" value="C-N_Hydrolase"/>
</dbReference>